<name>A0A0D8XLK1_DICVI</name>
<dbReference type="AlphaFoldDB" id="A0A0D8XLK1"/>
<feature type="compositionally biased region" description="Polar residues" evidence="1">
    <location>
        <begin position="64"/>
        <end position="74"/>
    </location>
</feature>
<organism evidence="2 3">
    <name type="scientific">Dictyocaulus viviparus</name>
    <name type="common">Bovine lungworm</name>
    <dbReference type="NCBI Taxonomy" id="29172"/>
    <lineage>
        <taxon>Eukaryota</taxon>
        <taxon>Metazoa</taxon>
        <taxon>Ecdysozoa</taxon>
        <taxon>Nematoda</taxon>
        <taxon>Chromadorea</taxon>
        <taxon>Rhabditida</taxon>
        <taxon>Rhabditina</taxon>
        <taxon>Rhabditomorpha</taxon>
        <taxon>Strongyloidea</taxon>
        <taxon>Metastrongylidae</taxon>
        <taxon>Dictyocaulus</taxon>
    </lineage>
</organism>
<sequence length="242" mass="27460">MDENEDEKLALQKRKDLKKDEHDVVEHTQYGEVSNREEQKIEGLDNNEVTQVGEVQKTPIIDVQETNEQTQIGSPSDLITKKSKHDLLASAEPTQYSEATDTARKKAAKKEQRRSSEQTKFGDVAIENVQTAKKAQLASCEQTQYVDVLASIPKLPSRKGSHTGSHDQVPIDTMDVRIAKSRPKEKLSTTSPIPQHIETQHPVEQTTDRREKGRLVSITIFFEIYFLVETRFPSLQKILKIV</sequence>
<feature type="region of interest" description="Disordered" evidence="1">
    <location>
        <begin position="1"/>
        <end position="119"/>
    </location>
</feature>
<feature type="compositionally biased region" description="Basic and acidic residues" evidence="1">
    <location>
        <begin position="101"/>
        <end position="117"/>
    </location>
</feature>
<proteinExistence type="predicted"/>
<gene>
    <name evidence="2" type="ORF">DICVIV_10733</name>
</gene>
<accession>A0A0D8XLK1</accession>
<keyword evidence="3" id="KW-1185">Reference proteome</keyword>
<feature type="compositionally biased region" description="Basic and acidic residues" evidence="1">
    <location>
        <begin position="7"/>
        <end position="26"/>
    </location>
</feature>
<evidence type="ECO:0000313" key="2">
    <source>
        <dbReference type="EMBL" id="KJH43241.1"/>
    </source>
</evidence>
<evidence type="ECO:0000313" key="3">
    <source>
        <dbReference type="Proteomes" id="UP000053766"/>
    </source>
</evidence>
<reference evidence="3" key="2">
    <citation type="journal article" date="2016" name="Sci. Rep.">
        <title>Dictyocaulus viviparus genome, variome and transcriptome elucidate lungworm biology and support future intervention.</title>
        <authorList>
            <person name="McNulty S.N."/>
            <person name="Strube C."/>
            <person name="Rosa B.A."/>
            <person name="Martin J.C."/>
            <person name="Tyagi R."/>
            <person name="Choi Y.J."/>
            <person name="Wang Q."/>
            <person name="Hallsworth Pepin K."/>
            <person name="Zhang X."/>
            <person name="Ozersky P."/>
            <person name="Wilson R.K."/>
            <person name="Sternberg P.W."/>
            <person name="Gasser R.B."/>
            <person name="Mitreva M."/>
        </authorList>
    </citation>
    <scope>NUCLEOTIDE SEQUENCE [LARGE SCALE GENOMIC DNA]</scope>
    <source>
        <strain evidence="3">HannoverDv2000</strain>
    </source>
</reference>
<dbReference type="EMBL" id="KN716578">
    <property type="protein sequence ID" value="KJH43241.1"/>
    <property type="molecule type" value="Genomic_DNA"/>
</dbReference>
<reference evidence="2 3" key="1">
    <citation type="submission" date="2013-11" db="EMBL/GenBank/DDBJ databases">
        <title>Draft genome of the bovine lungworm Dictyocaulus viviparus.</title>
        <authorList>
            <person name="Mitreva M."/>
        </authorList>
    </citation>
    <scope>NUCLEOTIDE SEQUENCE [LARGE SCALE GENOMIC DNA]</scope>
    <source>
        <strain evidence="2 3">HannoverDv2000</strain>
    </source>
</reference>
<protein>
    <submittedName>
        <fullName evidence="2">Uncharacterized protein</fullName>
    </submittedName>
</protein>
<feature type="compositionally biased region" description="Basic and acidic residues" evidence="1">
    <location>
        <begin position="34"/>
        <end position="43"/>
    </location>
</feature>
<dbReference type="Proteomes" id="UP000053766">
    <property type="component" value="Unassembled WGS sequence"/>
</dbReference>
<evidence type="ECO:0000256" key="1">
    <source>
        <dbReference type="SAM" id="MobiDB-lite"/>
    </source>
</evidence>